<dbReference type="Gene3D" id="1.10.287.950">
    <property type="entry name" value="Methyl-accepting chemotaxis protein"/>
    <property type="match status" value="1"/>
</dbReference>
<proteinExistence type="inferred from homology"/>
<dbReference type="Pfam" id="PF00015">
    <property type="entry name" value="MCPsignal"/>
    <property type="match status" value="1"/>
</dbReference>
<keyword evidence="5" id="KW-1133">Transmembrane helix</keyword>
<feature type="transmembrane region" description="Helical" evidence="5">
    <location>
        <begin position="187"/>
        <end position="205"/>
    </location>
</feature>
<protein>
    <submittedName>
        <fullName evidence="8">Methyl-accepting chemotaxis protein</fullName>
    </submittedName>
</protein>
<feature type="domain" description="Methyl-accepting transducer" evidence="6">
    <location>
        <begin position="276"/>
        <end position="512"/>
    </location>
</feature>
<dbReference type="SUPFAM" id="SSF58104">
    <property type="entry name" value="Methyl-accepting chemotaxis protein (MCP) signaling domain"/>
    <property type="match status" value="1"/>
</dbReference>
<keyword evidence="5" id="KW-0812">Transmembrane</keyword>
<feature type="transmembrane region" description="Helical" evidence="5">
    <location>
        <begin position="159"/>
        <end position="181"/>
    </location>
</feature>
<dbReference type="InterPro" id="IPR004089">
    <property type="entry name" value="MCPsignal_dom"/>
</dbReference>
<dbReference type="SMART" id="SM00283">
    <property type="entry name" value="MA"/>
    <property type="match status" value="1"/>
</dbReference>
<dbReference type="InterPro" id="IPR003660">
    <property type="entry name" value="HAMP_dom"/>
</dbReference>
<dbReference type="GO" id="GO:0016020">
    <property type="term" value="C:membrane"/>
    <property type="evidence" value="ECO:0007669"/>
    <property type="project" value="InterPro"/>
</dbReference>
<dbReference type="GO" id="GO:0007165">
    <property type="term" value="P:signal transduction"/>
    <property type="evidence" value="ECO:0007669"/>
    <property type="project" value="UniProtKB-KW"/>
</dbReference>
<feature type="transmembrane region" description="Helical" evidence="5">
    <location>
        <begin position="41"/>
        <end position="62"/>
    </location>
</feature>
<comment type="similarity">
    <text evidence="2">Belongs to the methyl-accepting chemotaxis (MCP) protein family.</text>
</comment>
<feature type="transmembrane region" description="Helical" evidence="5">
    <location>
        <begin position="91"/>
        <end position="111"/>
    </location>
</feature>
<evidence type="ECO:0000259" key="7">
    <source>
        <dbReference type="PROSITE" id="PS50885"/>
    </source>
</evidence>
<feature type="transmembrane region" description="Helical" evidence="5">
    <location>
        <begin position="117"/>
        <end position="138"/>
    </location>
</feature>
<feature type="transmembrane region" description="Helical" evidence="5">
    <location>
        <begin position="12"/>
        <end position="35"/>
    </location>
</feature>
<dbReference type="AlphaFoldDB" id="A0A7C4U6T2"/>
<dbReference type="PROSITE" id="PS50111">
    <property type="entry name" value="CHEMOTAXIS_TRANSDUC_2"/>
    <property type="match status" value="1"/>
</dbReference>
<evidence type="ECO:0000259" key="6">
    <source>
        <dbReference type="PROSITE" id="PS50111"/>
    </source>
</evidence>
<accession>A0A7C4U6T2</accession>
<feature type="coiled-coil region" evidence="4">
    <location>
        <begin position="277"/>
        <end position="325"/>
    </location>
</feature>
<dbReference type="PANTHER" id="PTHR32089:SF112">
    <property type="entry name" value="LYSOZYME-LIKE PROTEIN-RELATED"/>
    <property type="match status" value="1"/>
</dbReference>
<evidence type="ECO:0000313" key="8">
    <source>
        <dbReference type="EMBL" id="HGW91513.1"/>
    </source>
</evidence>
<sequence length="562" mass="63425">MNKKLLNKYIWGTNLISILVSFILIIFLLPFYVKIERIKEIIYFSFLTGSIVIILLIIYHIFQGMRLKKVLKNSDVKRIYLTPFYSSLHKLIDYCFAAPLLFLIVNSYLNVLPLNKVIDGTIVVLFIGLVVSMIVYYYGEIIINEELKKYKEEIKGFSLFSKFFVTMLISILFSFFIGIVFTRFKLGIIYLVLPLSLSLVFIIRLKKNIDELMDSFSSLTSGNISLSKRLNLKSGDEIDILGYQFNKFLDIISEFIKDIKTASEKMKKVSEIVASSNEEITASIEQISSSLDNFNNEISQSLNDIKELKQSAEAVNAMAEDMESQTMMLKKIAEDSEKIAIDGISSIEEVLKTIEENIKSVGEINKRMVSLISASDEIMGFANMINDVADDTDLLALNASIEAARVGEMGKGFSVIAEEIRNLSNLSRDYLSKVNDTLEKVKFSINEFKSLTENTWNEVSKNLSSLDSIRDALNKISQNIALTTNMTGQVSETIKEEVLNVSSVFVKIENISKSFSNFSAAIEEISASTEEQMASLEEISSISQDLLNNSKELEKLISKYLS</sequence>
<dbReference type="PANTHER" id="PTHR32089">
    <property type="entry name" value="METHYL-ACCEPTING CHEMOTAXIS PROTEIN MCPB"/>
    <property type="match status" value="1"/>
</dbReference>
<evidence type="ECO:0000256" key="5">
    <source>
        <dbReference type="SAM" id="Phobius"/>
    </source>
</evidence>
<organism evidence="8">
    <name type="scientific">candidate division WOR-3 bacterium</name>
    <dbReference type="NCBI Taxonomy" id="2052148"/>
    <lineage>
        <taxon>Bacteria</taxon>
        <taxon>Bacteria division WOR-3</taxon>
    </lineage>
</organism>
<reference evidence="8" key="1">
    <citation type="journal article" date="2020" name="mSystems">
        <title>Genome- and Community-Level Interaction Insights into Carbon Utilization and Element Cycling Functions of Hydrothermarchaeota in Hydrothermal Sediment.</title>
        <authorList>
            <person name="Zhou Z."/>
            <person name="Liu Y."/>
            <person name="Xu W."/>
            <person name="Pan J."/>
            <person name="Luo Z.H."/>
            <person name="Li M."/>
        </authorList>
    </citation>
    <scope>NUCLEOTIDE SEQUENCE [LARGE SCALE GENOMIC DNA]</scope>
    <source>
        <strain evidence="8">SpSt-780</strain>
    </source>
</reference>
<evidence type="ECO:0000256" key="2">
    <source>
        <dbReference type="ARBA" id="ARBA00029447"/>
    </source>
</evidence>
<evidence type="ECO:0000256" key="4">
    <source>
        <dbReference type="SAM" id="Coils"/>
    </source>
</evidence>
<comment type="caution">
    <text evidence="8">The sequence shown here is derived from an EMBL/GenBank/DDBJ whole genome shotgun (WGS) entry which is preliminary data.</text>
</comment>
<dbReference type="CDD" id="cd06225">
    <property type="entry name" value="HAMP"/>
    <property type="match status" value="1"/>
</dbReference>
<keyword evidence="4" id="KW-0175">Coiled coil</keyword>
<name>A0A7C4U6T2_UNCW3</name>
<evidence type="ECO:0000256" key="1">
    <source>
        <dbReference type="ARBA" id="ARBA00023224"/>
    </source>
</evidence>
<dbReference type="EMBL" id="DTHG01000037">
    <property type="protein sequence ID" value="HGW91513.1"/>
    <property type="molecule type" value="Genomic_DNA"/>
</dbReference>
<evidence type="ECO:0000256" key="3">
    <source>
        <dbReference type="PROSITE-ProRule" id="PRU00284"/>
    </source>
</evidence>
<keyword evidence="5" id="KW-0472">Membrane</keyword>
<keyword evidence="1 3" id="KW-0807">Transducer</keyword>
<feature type="domain" description="HAMP" evidence="7">
    <location>
        <begin position="203"/>
        <end position="257"/>
    </location>
</feature>
<dbReference type="PROSITE" id="PS50885">
    <property type="entry name" value="HAMP"/>
    <property type="match status" value="1"/>
</dbReference>
<gene>
    <name evidence="8" type="ORF">ENV67_03110</name>
</gene>